<sequence length="215" mass="23110">MAINTDAEFERSEMSESSGGGGGGGGGNGSTATEFRDTQKLLGVVVGDGKDGLGSRSDSRRPSVKSLKSLKSLSVEQNSYKSTGTGSIQTPPRSPAPERNEPEPRSYMWLALFSCFCPALPLNVIALYFSHASRSMTQAKDYDGARRLGRRSLLFSIMAIAVGLSIILYLAITGKYAMTQIHTITAHHARLPPISVALSLSVFPRELMRCHVDSL</sequence>
<feature type="compositionally biased region" description="Polar residues" evidence="6">
    <location>
        <begin position="76"/>
        <end position="91"/>
    </location>
</feature>
<feature type="region of interest" description="Disordered" evidence="6">
    <location>
        <begin position="1"/>
        <end position="101"/>
    </location>
</feature>
<evidence type="ECO:0000256" key="3">
    <source>
        <dbReference type="ARBA" id="ARBA00022692"/>
    </source>
</evidence>
<reference evidence="8" key="1">
    <citation type="submission" date="2023-06" db="EMBL/GenBank/DDBJ databases">
        <title>Male Hemibagrus guttatus genome.</title>
        <authorList>
            <person name="Bian C."/>
        </authorList>
    </citation>
    <scope>NUCLEOTIDE SEQUENCE</scope>
    <source>
        <strain evidence="8">Male_cb2023</strain>
        <tissue evidence="8">Muscle</tissue>
    </source>
</reference>
<dbReference type="Pfam" id="PF04505">
    <property type="entry name" value="CD225"/>
    <property type="match status" value="1"/>
</dbReference>
<feature type="transmembrane region" description="Helical" evidence="7">
    <location>
        <begin position="152"/>
        <end position="172"/>
    </location>
</feature>
<evidence type="ECO:0000256" key="1">
    <source>
        <dbReference type="ARBA" id="ARBA00004370"/>
    </source>
</evidence>
<evidence type="ECO:0008006" key="10">
    <source>
        <dbReference type="Google" id="ProtNLM"/>
    </source>
</evidence>
<feature type="compositionally biased region" description="Low complexity" evidence="6">
    <location>
        <begin position="64"/>
        <end position="75"/>
    </location>
</feature>
<keyword evidence="4 7" id="KW-1133">Transmembrane helix</keyword>
<dbReference type="EMBL" id="JAUCMX010000014">
    <property type="protein sequence ID" value="KAK3523975.1"/>
    <property type="molecule type" value="Genomic_DNA"/>
</dbReference>
<dbReference type="InterPro" id="IPR051423">
    <property type="entry name" value="CD225/Dispanin"/>
</dbReference>
<evidence type="ECO:0000256" key="4">
    <source>
        <dbReference type="ARBA" id="ARBA00022989"/>
    </source>
</evidence>
<keyword evidence="9" id="KW-1185">Reference proteome</keyword>
<protein>
    <recommendedName>
        <fullName evidence="10">Tumor suppressor candidate 5</fullName>
    </recommendedName>
</protein>
<evidence type="ECO:0000313" key="9">
    <source>
        <dbReference type="Proteomes" id="UP001274896"/>
    </source>
</evidence>
<dbReference type="AlphaFoldDB" id="A0AAE0QL13"/>
<evidence type="ECO:0000256" key="6">
    <source>
        <dbReference type="SAM" id="MobiDB-lite"/>
    </source>
</evidence>
<dbReference type="PANTHER" id="PTHR14948:SF1">
    <property type="entry name" value="TRAFFICKING REGULATOR OF GLUT4 1"/>
    <property type="match status" value="1"/>
</dbReference>
<dbReference type="Proteomes" id="UP001274896">
    <property type="component" value="Unassembled WGS sequence"/>
</dbReference>
<feature type="compositionally biased region" description="Basic and acidic residues" evidence="6">
    <location>
        <begin position="48"/>
        <end position="61"/>
    </location>
</feature>
<organism evidence="8 9">
    <name type="scientific">Hemibagrus guttatus</name>
    <dbReference type="NCBI Taxonomy" id="175788"/>
    <lineage>
        <taxon>Eukaryota</taxon>
        <taxon>Metazoa</taxon>
        <taxon>Chordata</taxon>
        <taxon>Craniata</taxon>
        <taxon>Vertebrata</taxon>
        <taxon>Euteleostomi</taxon>
        <taxon>Actinopterygii</taxon>
        <taxon>Neopterygii</taxon>
        <taxon>Teleostei</taxon>
        <taxon>Ostariophysi</taxon>
        <taxon>Siluriformes</taxon>
        <taxon>Bagridae</taxon>
        <taxon>Hemibagrus</taxon>
    </lineage>
</organism>
<evidence type="ECO:0000256" key="7">
    <source>
        <dbReference type="SAM" id="Phobius"/>
    </source>
</evidence>
<gene>
    <name evidence="8" type="ORF">QTP70_017494</name>
</gene>
<evidence type="ECO:0000313" key="8">
    <source>
        <dbReference type="EMBL" id="KAK3523975.1"/>
    </source>
</evidence>
<dbReference type="GO" id="GO:0016020">
    <property type="term" value="C:membrane"/>
    <property type="evidence" value="ECO:0007669"/>
    <property type="project" value="UniProtKB-SubCell"/>
</dbReference>
<dbReference type="InterPro" id="IPR007593">
    <property type="entry name" value="CD225/Dispanin_fam"/>
</dbReference>
<evidence type="ECO:0000256" key="5">
    <source>
        <dbReference type="ARBA" id="ARBA00023136"/>
    </source>
</evidence>
<comment type="similarity">
    <text evidence="2">Belongs to the CD225/Dispanin family.</text>
</comment>
<evidence type="ECO:0000256" key="2">
    <source>
        <dbReference type="ARBA" id="ARBA00006843"/>
    </source>
</evidence>
<feature type="transmembrane region" description="Helical" evidence="7">
    <location>
        <begin position="107"/>
        <end position="131"/>
    </location>
</feature>
<keyword evidence="5 7" id="KW-0472">Membrane</keyword>
<keyword evidence="3 7" id="KW-0812">Transmembrane</keyword>
<accession>A0AAE0QL13</accession>
<name>A0AAE0QL13_9TELE</name>
<dbReference type="PANTHER" id="PTHR14948">
    <property type="entry name" value="NG5"/>
    <property type="match status" value="1"/>
</dbReference>
<proteinExistence type="inferred from homology"/>
<comment type="subcellular location">
    <subcellularLocation>
        <location evidence="1">Membrane</location>
    </subcellularLocation>
</comment>
<comment type="caution">
    <text evidence="8">The sequence shown here is derived from an EMBL/GenBank/DDBJ whole genome shotgun (WGS) entry which is preliminary data.</text>
</comment>
<feature type="compositionally biased region" description="Gly residues" evidence="6">
    <location>
        <begin position="18"/>
        <end position="29"/>
    </location>
</feature>